<dbReference type="Gene3D" id="2.70.70.10">
    <property type="entry name" value="Glucose Permease (Domain IIA)"/>
    <property type="match status" value="1"/>
</dbReference>
<sequence length="256" mass="28688">MDDRRKRIQDRIAKRRRQAEQNQQGAWANLIQDESDGYRPDLSYESSSPGNDYPLFKKEWFLFKILAAACLFLLVAIAFKHPSTQLDKVRVVVKDTMNQEFQFATVASWYEDTFGKPIAFYPDKKKTELGTVAENPDQQSALPVSGKITESFEVNGEGVLIETSQPKKVEALDKGMVKFAGVKDGLGKTVVIQHADKSETWYGKLESIDVNLYDPVTKGTELGKVSASENGSKGTFYLAIKKSGQFIDPTQVISFE</sequence>
<gene>
    <name evidence="4" type="ORF">AC625_17460</name>
</gene>
<comment type="caution">
    <text evidence="4">The sequence shown here is derived from an EMBL/GenBank/DDBJ whole genome shotgun (WGS) entry which is preliminary data.</text>
</comment>
<dbReference type="SUPFAM" id="SSF51261">
    <property type="entry name" value="Duplicated hybrid motif"/>
    <property type="match status" value="1"/>
</dbReference>
<dbReference type="InterPro" id="IPR016047">
    <property type="entry name" value="M23ase_b-sheet_dom"/>
</dbReference>
<dbReference type="AlphaFoldDB" id="A0A0K9GWU4"/>
<evidence type="ECO:0000313" key="5">
    <source>
        <dbReference type="Proteomes" id="UP000037146"/>
    </source>
</evidence>
<proteinExistence type="predicted"/>
<reference evidence="5" key="1">
    <citation type="submission" date="2015-07" db="EMBL/GenBank/DDBJ databases">
        <title>Genome sequencing project for genomic taxonomy and phylogenomics of Bacillus-like bacteria.</title>
        <authorList>
            <person name="Liu B."/>
            <person name="Wang J."/>
            <person name="Zhu Y."/>
            <person name="Liu G."/>
            <person name="Chen Q."/>
            <person name="Chen Z."/>
            <person name="Lan J."/>
            <person name="Che J."/>
            <person name="Ge C."/>
            <person name="Shi H."/>
            <person name="Pan Z."/>
            <person name="Liu X."/>
        </authorList>
    </citation>
    <scope>NUCLEOTIDE SEQUENCE [LARGE SCALE GENOMIC DNA]</scope>
    <source>
        <strain evidence="5">FJAT-27997</strain>
    </source>
</reference>
<evidence type="ECO:0000313" key="4">
    <source>
        <dbReference type="EMBL" id="KMY51098.1"/>
    </source>
</evidence>
<dbReference type="Proteomes" id="UP000037146">
    <property type="component" value="Unassembled WGS sequence"/>
</dbReference>
<name>A0A0K9GWU4_9BACI</name>
<dbReference type="STRING" id="1679170.AC625_17460"/>
<protein>
    <recommendedName>
        <fullName evidence="3">M23ase beta-sheet core domain-containing protein</fullName>
    </recommendedName>
</protein>
<dbReference type="GO" id="GO:0004222">
    <property type="term" value="F:metalloendopeptidase activity"/>
    <property type="evidence" value="ECO:0007669"/>
    <property type="project" value="TreeGrafter"/>
</dbReference>
<dbReference type="PANTHER" id="PTHR21666">
    <property type="entry name" value="PEPTIDASE-RELATED"/>
    <property type="match status" value="1"/>
</dbReference>
<dbReference type="OrthoDB" id="2986589at2"/>
<keyword evidence="2" id="KW-1133">Transmembrane helix</keyword>
<dbReference type="PATRIC" id="fig|1679170.3.peg.3970"/>
<organism evidence="4 5">
    <name type="scientific">Peribacillus loiseleuriae</name>
    <dbReference type="NCBI Taxonomy" id="1679170"/>
    <lineage>
        <taxon>Bacteria</taxon>
        <taxon>Bacillati</taxon>
        <taxon>Bacillota</taxon>
        <taxon>Bacilli</taxon>
        <taxon>Bacillales</taxon>
        <taxon>Bacillaceae</taxon>
        <taxon>Peribacillus</taxon>
    </lineage>
</organism>
<keyword evidence="2" id="KW-0472">Membrane</keyword>
<evidence type="ECO:0000256" key="2">
    <source>
        <dbReference type="SAM" id="Phobius"/>
    </source>
</evidence>
<dbReference type="InterPro" id="IPR050570">
    <property type="entry name" value="Cell_wall_metabolism_enzyme"/>
</dbReference>
<dbReference type="PANTHER" id="PTHR21666:SF274">
    <property type="entry name" value="STAGE IV SPORULATION PROTEIN FA"/>
    <property type="match status" value="1"/>
</dbReference>
<dbReference type="RefSeq" id="WP_049682448.1">
    <property type="nucleotide sequence ID" value="NZ_LFZW01000001.1"/>
</dbReference>
<keyword evidence="2" id="KW-0812">Transmembrane</keyword>
<feature type="domain" description="M23ase beta-sheet core" evidence="3">
    <location>
        <begin position="157"/>
        <end position="249"/>
    </location>
</feature>
<feature type="compositionally biased region" description="Basic and acidic residues" evidence="1">
    <location>
        <begin position="1"/>
        <end position="12"/>
    </location>
</feature>
<evidence type="ECO:0000259" key="3">
    <source>
        <dbReference type="Pfam" id="PF01551"/>
    </source>
</evidence>
<dbReference type="InterPro" id="IPR011055">
    <property type="entry name" value="Dup_hybrid_motif"/>
</dbReference>
<dbReference type="Pfam" id="PF01551">
    <property type="entry name" value="Peptidase_M23"/>
    <property type="match status" value="1"/>
</dbReference>
<feature type="transmembrane region" description="Helical" evidence="2">
    <location>
        <begin position="61"/>
        <end position="79"/>
    </location>
</feature>
<evidence type="ECO:0000256" key="1">
    <source>
        <dbReference type="SAM" id="MobiDB-lite"/>
    </source>
</evidence>
<dbReference type="CDD" id="cd12797">
    <property type="entry name" value="M23_peptidase"/>
    <property type="match status" value="1"/>
</dbReference>
<dbReference type="EMBL" id="LFZW01000001">
    <property type="protein sequence ID" value="KMY51098.1"/>
    <property type="molecule type" value="Genomic_DNA"/>
</dbReference>
<accession>A0A0K9GWU4</accession>
<keyword evidence="5" id="KW-1185">Reference proteome</keyword>
<feature type="region of interest" description="Disordered" evidence="1">
    <location>
        <begin position="1"/>
        <end position="32"/>
    </location>
</feature>